<dbReference type="PANTHER" id="PTHR24223:SF415">
    <property type="entry name" value="FI20190P1"/>
    <property type="match status" value="1"/>
</dbReference>
<dbReference type="PANTHER" id="PTHR24223">
    <property type="entry name" value="ATP-BINDING CASSETTE SUB-FAMILY C"/>
    <property type="match status" value="1"/>
</dbReference>
<dbReference type="FunFam" id="1.20.1560.10:FF:000013">
    <property type="entry name" value="ABC transporter C family member 2"/>
    <property type="match status" value="1"/>
</dbReference>
<evidence type="ECO:0000256" key="3">
    <source>
        <dbReference type="ARBA" id="ARBA00022692"/>
    </source>
</evidence>
<evidence type="ECO:0000259" key="12">
    <source>
        <dbReference type="PROSITE" id="PS50929"/>
    </source>
</evidence>
<accession>A0AAD6X908</accession>
<feature type="transmembrane region" description="Helical" evidence="10">
    <location>
        <begin position="1150"/>
        <end position="1168"/>
    </location>
</feature>
<dbReference type="GO" id="GO:0016887">
    <property type="term" value="F:ATP hydrolysis activity"/>
    <property type="evidence" value="ECO:0007669"/>
    <property type="project" value="InterPro"/>
</dbReference>
<comment type="caution">
    <text evidence="13">The sequence shown here is derived from an EMBL/GenBank/DDBJ whole genome shotgun (WGS) entry which is preliminary data.</text>
</comment>
<feature type="transmembrane region" description="Helical" evidence="10">
    <location>
        <begin position="116"/>
        <end position="134"/>
    </location>
</feature>
<feature type="transmembrane region" description="Helical" evidence="10">
    <location>
        <begin position="333"/>
        <end position="352"/>
    </location>
</feature>
<dbReference type="FunFam" id="3.40.50.300:FF:001354">
    <property type="entry name" value="ATP-binding cassette (ABC) transporter, putative"/>
    <property type="match status" value="1"/>
</dbReference>
<dbReference type="GO" id="GO:0016020">
    <property type="term" value="C:membrane"/>
    <property type="evidence" value="ECO:0007669"/>
    <property type="project" value="UniProtKB-SubCell"/>
</dbReference>
<keyword evidence="2" id="KW-0813">Transport</keyword>
<reference evidence="13" key="1">
    <citation type="submission" date="2023-03" db="EMBL/GenBank/DDBJ databases">
        <title>Massive genome expansion in bonnet fungi (Mycena s.s.) driven by repeated elements and novel gene families across ecological guilds.</title>
        <authorList>
            <consortium name="Lawrence Berkeley National Laboratory"/>
            <person name="Harder C.B."/>
            <person name="Miyauchi S."/>
            <person name="Viragh M."/>
            <person name="Kuo A."/>
            <person name="Thoen E."/>
            <person name="Andreopoulos B."/>
            <person name="Lu D."/>
            <person name="Skrede I."/>
            <person name="Drula E."/>
            <person name="Henrissat B."/>
            <person name="Morin E."/>
            <person name="Kohler A."/>
            <person name="Barry K."/>
            <person name="LaButti K."/>
            <person name="Morin E."/>
            <person name="Salamov A."/>
            <person name="Lipzen A."/>
            <person name="Mereny Z."/>
            <person name="Hegedus B."/>
            <person name="Baldrian P."/>
            <person name="Stursova M."/>
            <person name="Weitz H."/>
            <person name="Taylor A."/>
            <person name="Grigoriev I.V."/>
            <person name="Nagy L.G."/>
            <person name="Martin F."/>
            <person name="Kauserud H."/>
        </authorList>
    </citation>
    <scope>NUCLEOTIDE SEQUENCE</scope>
    <source>
        <strain evidence="13">CBHHK200</strain>
    </source>
</reference>
<feature type="transmembrane region" description="Helical" evidence="10">
    <location>
        <begin position="87"/>
        <end position="110"/>
    </location>
</feature>
<dbReference type="GO" id="GO:0140359">
    <property type="term" value="F:ABC-type transporter activity"/>
    <property type="evidence" value="ECO:0007669"/>
    <property type="project" value="InterPro"/>
</dbReference>
<evidence type="ECO:0000256" key="4">
    <source>
        <dbReference type="ARBA" id="ARBA00022737"/>
    </source>
</evidence>
<dbReference type="PROSITE" id="PS50893">
    <property type="entry name" value="ABC_TRANSPORTER_2"/>
    <property type="match status" value="2"/>
</dbReference>
<feature type="transmembrane region" description="Helical" evidence="10">
    <location>
        <begin position="146"/>
        <end position="168"/>
    </location>
</feature>
<dbReference type="InterPro" id="IPR017871">
    <property type="entry name" value="ABC_transporter-like_CS"/>
</dbReference>
<dbReference type="InterPro" id="IPR003439">
    <property type="entry name" value="ABC_transporter-like_ATP-bd"/>
</dbReference>
<protein>
    <recommendedName>
        <fullName evidence="15">P-loop containing nucleoside triphosphate hydrolase protein</fullName>
    </recommendedName>
</protein>
<evidence type="ECO:0000313" key="13">
    <source>
        <dbReference type="EMBL" id="KAJ7041122.1"/>
    </source>
</evidence>
<dbReference type="PROSITE" id="PS00211">
    <property type="entry name" value="ABC_TRANSPORTER_1"/>
    <property type="match status" value="2"/>
</dbReference>
<feature type="transmembrane region" description="Helical" evidence="10">
    <location>
        <begin position="571"/>
        <end position="591"/>
    </location>
</feature>
<keyword evidence="6" id="KW-0067">ATP-binding</keyword>
<organism evidence="13 14">
    <name type="scientific">Mycena alexandri</name>
    <dbReference type="NCBI Taxonomy" id="1745969"/>
    <lineage>
        <taxon>Eukaryota</taxon>
        <taxon>Fungi</taxon>
        <taxon>Dikarya</taxon>
        <taxon>Basidiomycota</taxon>
        <taxon>Agaricomycotina</taxon>
        <taxon>Agaricomycetes</taxon>
        <taxon>Agaricomycetidae</taxon>
        <taxon>Agaricales</taxon>
        <taxon>Marasmiineae</taxon>
        <taxon>Mycenaceae</taxon>
        <taxon>Mycena</taxon>
    </lineage>
</organism>
<evidence type="ECO:0008006" key="15">
    <source>
        <dbReference type="Google" id="ProtNLM"/>
    </source>
</evidence>
<dbReference type="InterPro" id="IPR050173">
    <property type="entry name" value="ABC_transporter_C-like"/>
</dbReference>
<dbReference type="CDD" id="cd18596">
    <property type="entry name" value="ABC_6TM_VMR1_D1_like"/>
    <property type="match status" value="1"/>
</dbReference>
<feature type="region of interest" description="Disordered" evidence="9">
    <location>
        <begin position="389"/>
        <end position="425"/>
    </location>
</feature>
<evidence type="ECO:0000256" key="9">
    <source>
        <dbReference type="SAM" id="MobiDB-lite"/>
    </source>
</evidence>
<evidence type="ECO:0000256" key="8">
    <source>
        <dbReference type="ARBA" id="ARBA00023136"/>
    </source>
</evidence>
<comment type="subcellular location">
    <subcellularLocation>
        <location evidence="1">Membrane</location>
        <topology evidence="1">Multi-pass membrane protein</topology>
    </subcellularLocation>
</comment>
<feature type="transmembrane region" description="Helical" evidence="10">
    <location>
        <begin position="1197"/>
        <end position="1218"/>
    </location>
</feature>
<feature type="transmembrane region" description="Helical" evidence="10">
    <location>
        <begin position="458"/>
        <end position="482"/>
    </location>
</feature>
<evidence type="ECO:0000256" key="2">
    <source>
        <dbReference type="ARBA" id="ARBA00022448"/>
    </source>
</evidence>
<proteinExistence type="predicted"/>
<dbReference type="Gene3D" id="3.40.50.300">
    <property type="entry name" value="P-loop containing nucleotide triphosphate hydrolases"/>
    <property type="match status" value="2"/>
</dbReference>
<dbReference type="SUPFAM" id="SSF90123">
    <property type="entry name" value="ABC transporter transmembrane region"/>
    <property type="match status" value="2"/>
</dbReference>
<evidence type="ECO:0000259" key="11">
    <source>
        <dbReference type="PROSITE" id="PS50893"/>
    </source>
</evidence>
<feature type="transmembrane region" description="Helical" evidence="10">
    <location>
        <begin position="1047"/>
        <end position="1063"/>
    </location>
</feature>
<dbReference type="SMART" id="SM00382">
    <property type="entry name" value="AAA"/>
    <property type="match status" value="2"/>
</dbReference>
<evidence type="ECO:0000256" key="7">
    <source>
        <dbReference type="ARBA" id="ARBA00022989"/>
    </source>
</evidence>
<dbReference type="InterPro" id="IPR011527">
    <property type="entry name" value="ABC1_TM_dom"/>
</dbReference>
<feature type="transmembrane region" description="Helical" evidence="10">
    <location>
        <begin position="180"/>
        <end position="201"/>
    </location>
</feature>
<feature type="transmembrane region" description="Helical" evidence="10">
    <location>
        <begin position="1225"/>
        <end position="1244"/>
    </location>
</feature>
<keyword evidence="4" id="KW-0677">Repeat</keyword>
<keyword evidence="8 10" id="KW-0472">Membrane</keyword>
<evidence type="ECO:0000256" key="6">
    <source>
        <dbReference type="ARBA" id="ARBA00022840"/>
    </source>
</evidence>
<feature type="domain" description="ABC transporter" evidence="11">
    <location>
        <begin position="1295"/>
        <end position="1558"/>
    </location>
</feature>
<evidence type="ECO:0000256" key="1">
    <source>
        <dbReference type="ARBA" id="ARBA00004141"/>
    </source>
</evidence>
<feature type="domain" description="ABC transmembrane type-1" evidence="12">
    <location>
        <begin position="293"/>
        <end position="584"/>
    </location>
</feature>
<dbReference type="Pfam" id="PF00664">
    <property type="entry name" value="ABC_membrane"/>
    <property type="match status" value="2"/>
</dbReference>
<dbReference type="InterPro" id="IPR036640">
    <property type="entry name" value="ABC1_TM_sf"/>
</dbReference>
<evidence type="ECO:0000256" key="5">
    <source>
        <dbReference type="ARBA" id="ARBA00022741"/>
    </source>
</evidence>
<dbReference type="Pfam" id="PF00005">
    <property type="entry name" value="ABC_tran"/>
    <property type="match status" value="2"/>
</dbReference>
<feature type="transmembrane region" description="Helical" evidence="10">
    <location>
        <begin position="1012"/>
        <end position="1035"/>
    </location>
</feature>
<feature type="transmembrane region" description="Helical" evidence="10">
    <location>
        <begin position="541"/>
        <end position="565"/>
    </location>
</feature>
<keyword evidence="5" id="KW-0547">Nucleotide-binding</keyword>
<feature type="transmembrane region" description="Helical" evidence="10">
    <location>
        <begin position="18"/>
        <end position="38"/>
    </location>
</feature>
<feature type="domain" description="ABC transmembrane type-1" evidence="12">
    <location>
        <begin position="998"/>
        <end position="1254"/>
    </location>
</feature>
<keyword evidence="14" id="KW-1185">Reference proteome</keyword>
<feature type="transmembrane region" description="Helical" evidence="10">
    <location>
        <begin position="1097"/>
        <end position="1129"/>
    </location>
</feature>
<feature type="transmembrane region" description="Helical" evidence="10">
    <location>
        <begin position="292"/>
        <end position="313"/>
    </location>
</feature>
<dbReference type="SUPFAM" id="SSF52540">
    <property type="entry name" value="P-loop containing nucleoside triphosphate hydrolases"/>
    <property type="match status" value="2"/>
</dbReference>
<gene>
    <name evidence="13" type="ORF">C8F04DRAFT_1219519</name>
</gene>
<dbReference type="InterPro" id="IPR027417">
    <property type="entry name" value="P-loop_NTPase"/>
</dbReference>
<evidence type="ECO:0000256" key="10">
    <source>
        <dbReference type="SAM" id="Phobius"/>
    </source>
</evidence>
<name>A0AAD6X908_9AGAR</name>
<feature type="compositionally biased region" description="Basic and acidic residues" evidence="9">
    <location>
        <begin position="389"/>
        <end position="417"/>
    </location>
</feature>
<dbReference type="CDD" id="cd03250">
    <property type="entry name" value="ABCC_MRP_domain1"/>
    <property type="match status" value="1"/>
</dbReference>
<dbReference type="InterPro" id="IPR003593">
    <property type="entry name" value="AAA+_ATPase"/>
</dbReference>
<dbReference type="Gene3D" id="1.20.1560.10">
    <property type="entry name" value="ABC transporter type 1, transmembrane domain"/>
    <property type="match status" value="2"/>
</dbReference>
<feature type="domain" description="ABC transporter" evidence="11">
    <location>
        <begin position="651"/>
        <end position="884"/>
    </location>
</feature>
<keyword evidence="7 10" id="KW-1133">Transmembrane helix</keyword>
<dbReference type="GO" id="GO:0005524">
    <property type="term" value="F:ATP binding"/>
    <property type="evidence" value="ECO:0007669"/>
    <property type="project" value="UniProtKB-KW"/>
</dbReference>
<dbReference type="CDD" id="cd03244">
    <property type="entry name" value="ABCC_MRP_domain2"/>
    <property type="match status" value="1"/>
</dbReference>
<keyword evidence="3 10" id="KW-0812">Transmembrane</keyword>
<sequence length="1576" mass="174368">MCGNSGPLDFEDTCVRSSWSAVLPFLVVLPLSISYLPVRSPGALNKLKATFTTYLTLEEAEALNLPPQELSQAFEEPQIEPPRWRTLLFTFAGLLQTIGWIASAVYYFLAANPVDAWTLTKPFLVAFSWLYTAVRTVASPPVTAPYDLFSVYVLQFAGGILTLGGHLFDSAVGVETLPPTPVLMALWVNLIVVFVLLYIAVQMPINLPSQRVNKEDVGHSVSPEDYTRLWGWIVFTWVYPLIKRGRAKTLNDNDVWRLSPTMQSRAVFLKFQGTMHSATLLRHLVASNSFDMILDFVGTVLTTFLGFSAPFFLKRLLDTIDHPNPTLRNKGLAYVYAGLMFLGAVLTTACNLQRLWCNRRITARVRAQLMAAIYDKTLRRRDFSGIVKEKDRDSKPDNVSKATTNEDKVQVQAEEQKANNSRPAGADPAKIINLMSTDVETLSFIASTMYFLYGAPGWSAFAGFGVLLVGWPLNSHITSWSFSMSKGRSKARDKRTSLVGELISSIKFIKFFAWEDRWINRAMAAREEEMKWMAKIRANTVVLNGVWSVAPISLSVISFLTFVWLGNELTVGIAFTAITLFGTIRHIVAIIEASVALNRVAVYLAEDEVTAQVSSLKQDSCQPSVHEGLGFENASFCWNQVVTPSTSSSPPNMNSIFNVDEAEDRRFELTDLSVLFPEGKLSVITGPTASGKTALLLALMGEMTLLPGGRIIMSKNNTVDEHGNMHGIAYAAQSPWLRHQSIKDNILFGSPLDQERYDAVVKCCALEPDLDMLEDGDSTEIGEKGVSLSGGQKARVALARAVYARKQYVLLDDPLSAVDSHTSQFLFEKCLCGPLLANRTVILVTHHVELVLPVVRVLEGRIDAQGTVQELNAQGVLEVITHEAAVEVNNKEIPTVDVAGDIPTVDFQPLIGPTNARKPRKLVEDEHREIGSVKWSVYQTYLSASGYRIWGVLLLLVVVQELRAVGEKLWIKLWTGAYRTPLLLRLLVSGTSESSRFYLTDSLLPSASSRPFFYIGVYAAIAIFGIVLRLSSLALQYTAALRASRILFKRLLISVVGATFRFHDTTPQGRILSRFGSDLNTIDMRIAASLQELNTSLGGFCVSILTVIVVFPPFLVPAAIISLMYRFLAIGYVNTGRDLRRMESNNRSPIFSDFGEVLAGIVTVRAFSAEKRFLYNFFNSVDGMNQMWYNFWMLNRWLQLNFDVLCAISVFITALFSIATLHNDAGLAGLAITSALTFSGNVYWACRAWTDLELDLNSVERIVEYTELAQDPPAIIESHRPPAYWPSSAANSSLVVVENLYLKYAPDLPAVLHRVSFELKAGERVGLVGRTGSGKSSLVMSLLRFVDPSSGRIVIDGIDISKIGIYDLRSRITFIPQDATLFSGTLRENLDPFGESEDSMCLDVLRRVHLIQEENPSDTPSPLSSRPGSIIQANVSDSNSTVDARPSLSLETQVSAGGNNFSQGQRQLIALARALLRRSSIVVMDEATSSVDFETDAKIQKTIREEFTGSLLITVAHRLRTIIDYDRLLVLDKGKVAGLDTPLALMQQEDGIFRGMCVKSGIFEELEAAAKDHSTV</sequence>
<dbReference type="CDD" id="cd18604">
    <property type="entry name" value="ABC_6TM_VMR1_D2_like"/>
    <property type="match status" value="1"/>
</dbReference>
<dbReference type="EMBL" id="JARJCM010000018">
    <property type="protein sequence ID" value="KAJ7041122.1"/>
    <property type="molecule type" value="Genomic_DNA"/>
</dbReference>
<evidence type="ECO:0000313" key="14">
    <source>
        <dbReference type="Proteomes" id="UP001218188"/>
    </source>
</evidence>
<dbReference type="Proteomes" id="UP001218188">
    <property type="component" value="Unassembled WGS sequence"/>
</dbReference>
<dbReference type="PROSITE" id="PS50929">
    <property type="entry name" value="ABC_TM1F"/>
    <property type="match status" value="2"/>
</dbReference>